<proteinExistence type="predicted"/>
<dbReference type="GO" id="GO:0008270">
    <property type="term" value="F:zinc ion binding"/>
    <property type="evidence" value="ECO:0007669"/>
    <property type="project" value="InterPro"/>
</dbReference>
<dbReference type="EMBL" id="CP055898">
    <property type="protein sequence ID" value="QKX54286.1"/>
    <property type="molecule type" value="Genomic_DNA"/>
</dbReference>
<reference evidence="14" key="1">
    <citation type="submission" date="2020-06" db="EMBL/GenBank/DDBJ databases">
        <title>A chromosome-scale genome assembly of Talaromyces rugulosus W13939.</title>
        <authorList>
            <person name="Wang B."/>
            <person name="Guo L."/>
            <person name="Ye K."/>
            <person name="Wang L."/>
        </authorList>
    </citation>
    <scope>NUCLEOTIDE SEQUENCE [LARGE SCALE GENOMIC DNA]</scope>
    <source>
        <strain evidence="14">W13939</strain>
    </source>
</reference>
<feature type="transmembrane region" description="Helical" evidence="11">
    <location>
        <begin position="159"/>
        <end position="178"/>
    </location>
</feature>
<evidence type="ECO:0000313" key="13">
    <source>
        <dbReference type="EMBL" id="QKX54286.1"/>
    </source>
</evidence>
<evidence type="ECO:0000256" key="1">
    <source>
        <dbReference type="ARBA" id="ARBA00004123"/>
    </source>
</evidence>
<dbReference type="GO" id="GO:0043565">
    <property type="term" value="F:sequence-specific DNA binding"/>
    <property type="evidence" value="ECO:0007669"/>
    <property type="project" value="TreeGrafter"/>
</dbReference>
<feature type="transmembrane region" description="Helical" evidence="11">
    <location>
        <begin position="51"/>
        <end position="72"/>
    </location>
</feature>
<feature type="coiled-coil region" evidence="10">
    <location>
        <begin position="522"/>
        <end position="549"/>
    </location>
</feature>
<dbReference type="AlphaFoldDB" id="A0A7H8QK56"/>
<evidence type="ECO:0000256" key="3">
    <source>
        <dbReference type="ARBA" id="ARBA00022692"/>
    </source>
</evidence>
<feature type="transmembrane region" description="Helical" evidence="11">
    <location>
        <begin position="358"/>
        <end position="379"/>
    </location>
</feature>
<evidence type="ECO:0000256" key="6">
    <source>
        <dbReference type="ARBA" id="ARBA00023125"/>
    </source>
</evidence>
<keyword evidence="10" id="KW-0175">Coiled coil</keyword>
<dbReference type="GO" id="GO:0006351">
    <property type="term" value="P:DNA-templated transcription"/>
    <property type="evidence" value="ECO:0007669"/>
    <property type="project" value="InterPro"/>
</dbReference>
<evidence type="ECO:0000259" key="12">
    <source>
        <dbReference type="SMART" id="SM00906"/>
    </source>
</evidence>
<dbReference type="InterPro" id="IPR007219">
    <property type="entry name" value="XnlR_reg_dom"/>
</dbReference>
<organism evidence="13 14">
    <name type="scientific">Talaromyces rugulosus</name>
    <name type="common">Penicillium rugulosum</name>
    <dbReference type="NCBI Taxonomy" id="121627"/>
    <lineage>
        <taxon>Eukaryota</taxon>
        <taxon>Fungi</taxon>
        <taxon>Dikarya</taxon>
        <taxon>Ascomycota</taxon>
        <taxon>Pezizomycotina</taxon>
        <taxon>Eurotiomycetes</taxon>
        <taxon>Eurotiomycetidae</taxon>
        <taxon>Eurotiales</taxon>
        <taxon>Trichocomaceae</taxon>
        <taxon>Talaromyces</taxon>
        <taxon>Talaromyces sect. Islandici</taxon>
    </lineage>
</organism>
<dbReference type="SMART" id="SM00906">
    <property type="entry name" value="Fungal_trans"/>
    <property type="match status" value="1"/>
</dbReference>
<evidence type="ECO:0000313" key="14">
    <source>
        <dbReference type="Proteomes" id="UP000509510"/>
    </source>
</evidence>
<name>A0A7H8QK56_TALRU</name>
<evidence type="ECO:0000256" key="5">
    <source>
        <dbReference type="ARBA" id="ARBA00023015"/>
    </source>
</evidence>
<dbReference type="GO" id="GO:0016020">
    <property type="term" value="C:membrane"/>
    <property type="evidence" value="ECO:0007669"/>
    <property type="project" value="UniProtKB-SubCell"/>
</dbReference>
<feature type="transmembrane region" description="Helical" evidence="11">
    <location>
        <begin position="318"/>
        <end position="337"/>
    </location>
</feature>
<feature type="transmembrane region" description="Helical" evidence="11">
    <location>
        <begin position="78"/>
        <end position="97"/>
    </location>
</feature>
<dbReference type="Pfam" id="PF01490">
    <property type="entry name" value="Aa_trans"/>
    <property type="match status" value="1"/>
</dbReference>
<dbReference type="InterPro" id="IPR013057">
    <property type="entry name" value="AA_transpt_TM"/>
</dbReference>
<evidence type="ECO:0000256" key="7">
    <source>
        <dbReference type="ARBA" id="ARBA00023136"/>
    </source>
</evidence>
<sequence>MSNSKTSISKDEAKDLAQLPSQLGEGEIRQEFTHDAVFGEITEGGPNYRNVGWLGTSALMMKTQIGLGVLSIPAAFDSLGILPGVICLCMIAAISTWSDYMVGVFKIRHPTVYGLEDAGGLMFGPIGGNFLACAFYLYWVFVGGSGMLGISIALNALSTHGACTAVFVAIAAIVAFSLSSIRTLGRLTFIVWIGLACILIAKFLKVFTVTIAVGVEDRPTAAPQDGVWVSDYKIVNSPTFTDGISAVSSLVFAYAGTPAFFSIVSEMRDPRHYTRALLICQGVVTATYLSIGCVVYYYCGSYVASPALGSAGQTVKKVSYGFALPGLIVTTTLVTHVPAKSIFIRILRGSKHLTSNTFTHWITWLGSTFGVALTAYIIASAIPVFGGLVSLIGALLGTLMSFQPMGCMWLYDNWTKDKNERTIQWKLMVCWSIFVIAIGTFLMVAGTYGSVVGIVDLYKVSGGSAAWSSVNGAESKRSNVPDFNLATRATNETWHVHLMIVIKKFLLLGGKVNARTPMFTLLTRLLRFIEDLQRRVAALEHEDDEISSVNSYVDQNRARPNNSMVSQMFLGLYLTTTAEENVPMAEAGLDQTIEDDADLTNPLSTGPSAFTVAGTGRTFYLGTSSNWSFVRRVLSMTHEALYKSPLPPDSLLFEGSTYDLGWDGSRISVDPTPLIVPTLDHSIYLINAVKFHAGQLFHLFDEGTFMDGLYAFYENPQQETTTPSLWYIHYLVVIAFGKALSVNWNRGGRPPGCEFFTKALQLLPDSTLLSRDAVIATEILCCIALYLQSLDFRNSAHNFIGQALRLALADGMHTDMPVHHLGESLVERYRKIWWTVYILDRLMTSLMGLPQSIHDSQIHHQLPTFQGSPQKVIALGMQIRMCQIIAEINTTVYGPDGRLNRKFLVRTKAALASTTDLANDLQRSFDLQLDRSTISGVSRLSAHLHLLYHQCIVLATRPLLLCFLKIRLQPADVCLKALNSSANILRLIQLCIDSAQQQLNILNCLYEQSLLDSFLPFDLEAVFVSGVVILMAPIIDSSLLESLAPWLQKSYIILDDMISRGNIIASFRKSELERLGELLSQLSTDHLTHINDRMQRDHPNGMLSQLSAPTSPVNCPHELLNLNDGLTTAEIMAVAESIDTGDVDWVVQAVTENHIW</sequence>
<dbReference type="GO" id="GO:0005634">
    <property type="term" value="C:nucleus"/>
    <property type="evidence" value="ECO:0007669"/>
    <property type="project" value="UniProtKB-SubCell"/>
</dbReference>
<dbReference type="GO" id="GO:0045944">
    <property type="term" value="P:positive regulation of transcription by RNA polymerase II"/>
    <property type="evidence" value="ECO:0007669"/>
    <property type="project" value="TreeGrafter"/>
</dbReference>
<dbReference type="KEGG" id="trg:TRUGW13939_01371"/>
<evidence type="ECO:0000256" key="10">
    <source>
        <dbReference type="SAM" id="Coils"/>
    </source>
</evidence>
<feature type="transmembrane region" description="Helical" evidence="11">
    <location>
        <begin position="385"/>
        <end position="411"/>
    </location>
</feature>
<keyword evidence="4 11" id="KW-1133">Transmembrane helix</keyword>
<feature type="transmembrane region" description="Helical" evidence="11">
    <location>
        <begin position="423"/>
        <end position="445"/>
    </location>
</feature>
<dbReference type="PANTHER" id="PTHR47540">
    <property type="entry name" value="THIAMINE REPRESSIBLE GENES REGULATORY PROTEIN THI5"/>
    <property type="match status" value="1"/>
</dbReference>
<keyword evidence="3 11" id="KW-0812">Transmembrane</keyword>
<keyword evidence="14" id="KW-1185">Reference proteome</keyword>
<feature type="domain" description="Xylanolytic transcriptional activator regulatory" evidence="12">
    <location>
        <begin position="796"/>
        <end position="869"/>
    </location>
</feature>
<accession>A0A7H8QK56</accession>
<feature type="transmembrane region" description="Helical" evidence="11">
    <location>
        <begin position="118"/>
        <end position="139"/>
    </location>
</feature>
<dbReference type="GeneID" id="55988883"/>
<feature type="transmembrane region" description="Helical" evidence="11">
    <location>
        <begin position="243"/>
        <end position="264"/>
    </location>
</feature>
<evidence type="ECO:0000256" key="4">
    <source>
        <dbReference type="ARBA" id="ARBA00022989"/>
    </source>
</evidence>
<dbReference type="CDD" id="cd12148">
    <property type="entry name" value="fungal_TF_MHR"/>
    <property type="match status" value="1"/>
</dbReference>
<evidence type="ECO:0000256" key="11">
    <source>
        <dbReference type="SAM" id="Phobius"/>
    </source>
</evidence>
<keyword evidence="5" id="KW-0805">Transcription regulation</keyword>
<feature type="transmembrane region" description="Helical" evidence="11">
    <location>
        <begin position="190"/>
        <end position="215"/>
    </location>
</feature>
<dbReference type="OrthoDB" id="4222158at2759"/>
<dbReference type="PANTHER" id="PTHR47540:SF6">
    <property type="entry name" value="ZN(II)2CYS6 TRANSCRIPTION FACTOR (EUROFUNG)"/>
    <property type="match status" value="1"/>
</dbReference>
<dbReference type="InterPro" id="IPR051711">
    <property type="entry name" value="Stress_Response_Reg"/>
</dbReference>
<keyword evidence="7 11" id="KW-0472">Membrane</keyword>
<evidence type="ECO:0000256" key="8">
    <source>
        <dbReference type="ARBA" id="ARBA00023163"/>
    </source>
</evidence>
<keyword evidence="6" id="KW-0238">DNA-binding</keyword>
<evidence type="ECO:0000256" key="9">
    <source>
        <dbReference type="ARBA" id="ARBA00023242"/>
    </source>
</evidence>
<evidence type="ECO:0000256" key="2">
    <source>
        <dbReference type="ARBA" id="ARBA00004370"/>
    </source>
</evidence>
<feature type="transmembrane region" description="Helical" evidence="11">
    <location>
        <begin position="276"/>
        <end position="298"/>
    </location>
</feature>
<keyword evidence="9" id="KW-0539">Nucleus</keyword>
<dbReference type="RefSeq" id="XP_035340465.1">
    <property type="nucleotide sequence ID" value="XM_035484572.1"/>
</dbReference>
<dbReference type="Proteomes" id="UP000509510">
    <property type="component" value="Chromosome I"/>
</dbReference>
<comment type="subcellular location">
    <subcellularLocation>
        <location evidence="2">Membrane</location>
    </subcellularLocation>
    <subcellularLocation>
        <location evidence="1">Nucleus</location>
    </subcellularLocation>
</comment>
<gene>
    <name evidence="13" type="ORF">TRUGW13939_01371</name>
</gene>
<keyword evidence="8" id="KW-0804">Transcription</keyword>
<protein>
    <recommendedName>
        <fullName evidence="12">Xylanolytic transcriptional activator regulatory domain-containing protein</fullName>
    </recommendedName>
</protein>
<dbReference type="Pfam" id="PF04082">
    <property type="entry name" value="Fungal_trans"/>
    <property type="match status" value="1"/>
</dbReference>